<gene>
    <name evidence="9 11" type="primary">surE</name>
    <name evidence="11" type="ORF">QS748_00785</name>
</gene>
<name>A0AA90NJR1_9GAMM</name>
<feature type="binding site" evidence="9">
    <location>
        <position position="91"/>
    </location>
    <ligand>
        <name>a divalent metal cation</name>
        <dbReference type="ChEBI" id="CHEBI:60240"/>
    </ligand>
</feature>
<dbReference type="PANTHER" id="PTHR30457:SF12">
    <property type="entry name" value="5'_3'-NUCLEOTIDASE SURE"/>
    <property type="match status" value="1"/>
</dbReference>
<keyword evidence="6 9" id="KW-0479">Metal-binding</keyword>
<dbReference type="GO" id="GO:0005737">
    <property type="term" value="C:cytoplasm"/>
    <property type="evidence" value="ECO:0007669"/>
    <property type="project" value="UniProtKB-SubCell"/>
</dbReference>
<keyword evidence="5 9" id="KW-0963">Cytoplasm</keyword>
<evidence type="ECO:0000259" key="10">
    <source>
        <dbReference type="Pfam" id="PF01975"/>
    </source>
</evidence>
<keyword evidence="7 9" id="KW-0547">Nucleotide-binding</keyword>
<evidence type="ECO:0000313" key="12">
    <source>
        <dbReference type="Proteomes" id="UP001178148"/>
    </source>
</evidence>
<feature type="domain" description="Survival protein SurE-like phosphatase/nucleotidase" evidence="10">
    <location>
        <begin position="3"/>
        <end position="181"/>
    </location>
</feature>
<evidence type="ECO:0000256" key="5">
    <source>
        <dbReference type="ARBA" id="ARBA00022490"/>
    </source>
</evidence>
<reference evidence="11 12" key="1">
    <citation type="journal article" date="2023" name="bioRxiv">
        <title>An intranuclear bacterial parasite of deep-sea mussels expresses apoptosis inhibitors acquired from its host.</title>
        <authorList>
            <person name="Gonzalez Porras M.A."/>
            <person name="Assie A."/>
            <person name="Tietjen M."/>
            <person name="Violette M."/>
            <person name="Kleiner M."/>
            <person name="Gruber-Vodicka H."/>
            <person name="Dubilier N."/>
            <person name="Leisch N."/>
        </authorList>
    </citation>
    <scope>NUCLEOTIDE SEQUENCE [LARGE SCALE GENOMIC DNA]</scope>
    <source>
        <strain evidence="11">IAP13</strain>
    </source>
</reference>
<comment type="cofactor">
    <cofactor evidence="9">
        <name>a divalent metal cation</name>
        <dbReference type="ChEBI" id="CHEBI:60240"/>
    </cofactor>
    <text evidence="9">Binds 1 divalent metal cation per subunit.</text>
</comment>
<dbReference type="EC" id="3.1.3.5" evidence="9"/>
<keyword evidence="8 9" id="KW-0378">Hydrolase</keyword>
<organism evidence="11 12">
    <name type="scientific">Candidatus Endonucleibacter bathymodioli</name>
    <dbReference type="NCBI Taxonomy" id="539814"/>
    <lineage>
        <taxon>Bacteria</taxon>
        <taxon>Pseudomonadati</taxon>
        <taxon>Pseudomonadota</taxon>
        <taxon>Gammaproteobacteria</taxon>
        <taxon>Oceanospirillales</taxon>
        <taxon>Endozoicomonadaceae</taxon>
        <taxon>Candidatus Endonucleibacter</taxon>
    </lineage>
</organism>
<feature type="binding site" evidence="9">
    <location>
        <position position="8"/>
    </location>
    <ligand>
        <name>a divalent metal cation</name>
        <dbReference type="ChEBI" id="CHEBI:60240"/>
    </ligand>
</feature>
<feature type="binding site" evidence="9">
    <location>
        <position position="9"/>
    </location>
    <ligand>
        <name>a divalent metal cation</name>
        <dbReference type="ChEBI" id="CHEBI:60240"/>
    </ligand>
</feature>
<comment type="cofactor">
    <cofactor evidence="2">
        <name>Mg(2+)</name>
        <dbReference type="ChEBI" id="CHEBI:18420"/>
    </cofactor>
</comment>
<dbReference type="GO" id="GO:0000166">
    <property type="term" value="F:nucleotide binding"/>
    <property type="evidence" value="ECO:0007669"/>
    <property type="project" value="UniProtKB-KW"/>
</dbReference>
<evidence type="ECO:0000256" key="7">
    <source>
        <dbReference type="ARBA" id="ARBA00022741"/>
    </source>
</evidence>
<comment type="catalytic activity">
    <reaction evidence="1 9">
        <text>a ribonucleoside 5'-phosphate + H2O = a ribonucleoside + phosphate</text>
        <dbReference type="Rhea" id="RHEA:12484"/>
        <dbReference type="ChEBI" id="CHEBI:15377"/>
        <dbReference type="ChEBI" id="CHEBI:18254"/>
        <dbReference type="ChEBI" id="CHEBI:43474"/>
        <dbReference type="ChEBI" id="CHEBI:58043"/>
        <dbReference type="EC" id="3.1.3.5"/>
    </reaction>
</comment>
<dbReference type="Proteomes" id="UP001178148">
    <property type="component" value="Unassembled WGS sequence"/>
</dbReference>
<dbReference type="NCBIfam" id="TIGR00087">
    <property type="entry name" value="surE"/>
    <property type="match status" value="1"/>
</dbReference>
<comment type="caution">
    <text evidence="11">The sequence shown here is derived from an EMBL/GenBank/DDBJ whole genome shotgun (WGS) entry which is preliminary data.</text>
</comment>
<evidence type="ECO:0000256" key="9">
    <source>
        <dbReference type="HAMAP-Rule" id="MF_00060"/>
    </source>
</evidence>
<dbReference type="FunFam" id="3.40.1210.10:FF:000001">
    <property type="entry name" value="5'/3'-nucleotidase SurE"/>
    <property type="match status" value="1"/>
</dbReference>
<dbReference type="SUPFAM" id="SSF64167">
    <property type="entry name" value="SurE-like"/>
    <property type="match status" value="1"/>
</dbReference>
<evidence type="ECO:0000256" key="3">
    <source>
        <dbReference type="ARBA" id="ARBA00004496"/>
    </source>
</evidence>
<dbReference type="AlphaFoldDB" id="A0AA90NJR1"/>
<dbReference type="Pfam" id="PF01975">
    <property type="entry name" value="SurE"/>
    <property type="match status" value="1"/>
</dbReference>
<dbReference type="Gene3D" id="3.40.1210.10">
    <property type="entry name" value="Survival protein SurE-like phosphatase/nucleotidase"/>
    <property type="match status" value="1"/>
</dbReference>
<comment type="function">
    <text evidence="9">Nucleotidase that shows phosphatase activity on nucleoside 5'-monophosphates.</text>
</comment>
<dbReference type="InterPro" id="IPR030048">
    <property type="entry name" value="SurE"/>
</dbReference>
<dbReference type="EMBL" id="JASXSV010000001">
    <property type="protein sequence ID" value="MDP0587807.1"/>
    <property type="molecule type" value="Genomic_DNA"/>
</dbReference>
<protein>
    <recommendedName>
        <fullName evidence="9">5'-nucleotidase SurE</fullName>
        <ecNumber evidence="9">3.1.3.5</ecNumber>
    </recommendedName>
    <alternativeName>
        <fullName evidence="9">Nucleoside 5'-monophosphate phosphohydrolase</fullName>
    </alternativeName>
</protein>
<evidence type="ECO:0000256" key="6">
    <source>
        <dbReference type="ARBA" id="ARBA00022723"/>
    </source>
</evidence>
<dbReference type="HAMAP" id="MF_00060">
    <property type="entry name" value="SurE"/>
    <property type="match status" value="1"/>
</dbReference>
<dbReference type="GO" id="GO:0008253">
    <property type="term" value="F:5'-nucleotidase activity"/>
    <property type="evidence" value="ECO:0007669"/>
    <property type="project" value="UniProtKB-UniRule"/>
</dbReference>
<evidence type="ECO:0000256" key="1">
    <source>
        <dbReference type="ARBA" id="ARBA00000815"/>
    </source>
</evidence>
<dbReference type="GO" id="GO:0046872">
    <property type="term" value="F:metal ion binding"/>
    <property type="evidence" value="ECO:0007669"/>
    <property type="project" value="UniProtKB-UniRule"/>
</dbReference>
<proteinExistence type="inferred from homology"/>
<comment type="subcellular location">
    <subcellularLocation>
        <location evidence="3 9">Cytoplasm</location>
    </subcellularLocation>
</comment>
<evidence type="ECO:0000256" key="8">
    <source>
        <dbReference type="ARBA" id="ARBA00022801"/>
    </source>
</evidence>
<sequence length="249" mass="26772">MTILLSNDDGVASEGLAELYRQLSSVVDCIVYAPDRDRSGSSSSLTLDRPLRLTRQSNGFFSIDGTPADCVHLALNLLLTETPSRVISGINQGANLGDDVLYSGTVAAALEGRFMNNNAIAFSVCGTGTRAIATAGKVAKELFLKLDHLKAPKGTILNVNIPACDFNDILGMKVTRLGHREKPNQPVKTTDPRGRSAYWIASLGAELDAGIGTDFHAVSNGYISITPLQYDQTHHETLSIVEEWLEANL</sequence>
<feature type="binding site" evidence="9">
    <location>
        <position position="39"/>
    </location>
    <ligand>
        <name>a divalent metal cation</name>
        <dbReference type="ChEBI" id="CHEBI:60240"/>
    </ligand>
</feature>
<comment type="similarity">
    <text evidence="4 9">Belongs to the SurE nucleotidase family.</text>
</comment>
<keyword evidence="12" id="KW-1185">Reference proteome</keyword>
<evidence type="ECO:0000256" key="2">
    <source>
        <dbReference type="ARBA" id="ARBA00001946"/>
    </source>
</evidence>
<evidence type="ECO:0000256" key="4">
    <source>
        <dbReference type="ARBA" id="ARBA00011062"/>
    </source>
</evidence>
<dbReference type="GO" id="GO:0008254">
    <property type="term" value="F:3'-nucleotidase activity"/>
    <property type="evidence" value="ECO:0007669"/>
    <property type="project" value="TreeGrafter"/>
</dbReference>
<dbReference type="NCBIfam" id="NF001490">
    <property type="entry name" value="PRK00346.1-4"/>
    <property type="match status" value="1"/>
</dbReference>
<dbReference type="InterPro" id="IPR036523">
    <property type="entry name" value="SurE-like_sf"/>
</dbReference>
<dbReference type="GO" id="GO:0004309">
    <property type="term" value="F:exopolyphosphatase activity"/>
    <property type="evidence" value="ECO:0007669"/>
    <property type="project" value="TreeGrafter"/>
</dbReference>
<dbReference type="PANTHER" id="PTHR30457">
    <property type="entry name" value="5'-NUCLEOTIDASE SURE"/>
    <property type="match status" value="1"/>
</dbReference>
<accession>A0AA90NJR1</accession>
<dbReference type="NCBIfam" id="NF001489">
    <property type="entry name" value="PRK00346.1-3"/>
    <property type="match status" value="1"/>
</dbReference>
<dbReference type="InterPro" id="IPR002828">
    <property type="entry name" value="SurE-like_Pase/nucleotidase"/>
</dbReference>
<evidence type="ECO:0000313" key="11">
    <source>
        <dbReference type="EMBL" id="MDP0587807.1"/>
    </source>
</evidence>